<feature type="region of interest" description="Disordered" evidence="4">
    <location>
        <begin position="409"/>
        <end position="479"/>
    </location>
</feature>
<dbReference type="InterPro" id="IPR036572">
    <property type="entry name" value="Doublecortin_dom_sf"/>
</dbReference>
<dbReference type="Pfam" id="PF23409">
    <property type="entry name" value="Beta-prop_EML"/>
    <property type="match status" value="1"/>
</dbReference>
<dbReference type="Pfam" id="PF23414">
    <property type="entry name" value="Beta-prop_EML_2"/>
    <property type="match status" value="1"/>
</dbReference>
<dbReference type="Pfam" id="PF03451">
    <property type="entry name" value="HELP"/>
    <property type="match status" value="1"/>
</dbReference>
<feature type="domain" description="Doublecortin" evidence="5">
    <location>
        <begin position="508"/>
        <end position="591"/>
    </location>
</feature>
<feature type="compositionally biased region" description="Polar residues" evidence="4">
    <location>
        <begin position="754"/>
        <end position="764"/>
    </location>
</feature>
<dbReference type="EMBL" id="JAZGQO010000010">
    <property type="protein sequence ID" value="KAK6175612.1"/>
    <property type="molecule type" value="Genomic_DNA"/>
</dbReference>
<feature type="compositionally biased region" description="Polar residues" evidence="4">
    <location>
        <begin position="409"/>
        <end position="423"/>
    </location>
</feature>
<dbReference type="SMART" id="SM00320">
    <property type="entry name" value="WD40"/>
    <property type="match status" value="10"/>
</dbReference>
<evidence type="ECO:0000313" key="6">
    <source>
        <dbReference type="EMBL" id="KAK6175612.1"/>
    </source>
</evidence>
<evidence type="ECO:0000313" key="7">
    <source>
        <dbReference type="Proteomes" id="UP001347796"/>
    </source>
</evidence>
<dbReference type="InterPro" id="IPR050630">
    <property type="entry name" value="WD_repeat_EMAP"/>
</dbReference>
<dbReference type="GO" id="GO:0000226">
    <property type="term" value="P:microtubule cytoskeleton organization"/>
    <property type="evidence" value="ECO:0007669"/>
    <property type="project" value="TreeGrafter"/>
</dbReference>
<dbReference type="InterPro" id="IPR036322">
    <property type="entry name" value="WD40_repeat_dom_sf"/>
</dbReference>
<protein>
    <recommendedName>
        <fullName evidence="5">Doublecortin domain-containing protein</fullName>
    </recommendedName>
</protein>
<evidence type="ECO:0000259" key="5">
    <source>
        <dbReference type="PROSITE" id="PS50309"/>
    </source>
</evidence>
<dbReference type="InterPro" id="IPR003533">
    <property type="entry name" value="Doublecortin_dom"/>
</dbReference>
<feature type="compositionally biased region" description="Basic and acidic residues" evidence="4">
    <location>
        <begin position="768"/>
        <end position="779"/>
    </location>
</feature>
<feature type="compositionally biased region" description="Basic residues" evidence="4">
    <location>
        <begin position="158"/>
        <end position="168"/>
    </location>
</feature>
<feature type="region of interest" description="Disordered" evidence="4">
    <location>
        <begin position="79"/>
        <end position="170"/>
    </location>
</feature>
<dbReference type="SMART" id="SM00537">
    <property type="entry name" value="DCX"/>
    <property type="match status" value="1"/>
</dbReference>
<dbReference type="PANTHER" id="PTHR13720">
    <property type="entry name" value="WD-40 REPEAT PROTEIN"/>
    <property type="match status" value="1"/>
</dbReference>
<sequence length="1462" mass="164923">MYCGKKHCYYCNGKVLLHLVNSPLIISHKDAQLTALIVNGNDVFRLQNMSMHLGAPADDRRLKPPPLDLKFSKDSEDFIKSGSDEDYQGHYPASPKKAAKRDIGIKQMTHPEINAKPQKTHKVHKRHKLSGHKKHRRKQRHGSEADSETESDVNTTRHNSRPPKKPYRNYKDYYDSETQEMGKDPRSFHHAKRQSRAHILSRAELLLDRRKSYPYAKSDIDVDSPLPEMDTGRSMSLGNPSPLPRDTLIGLSRLAMDGYKPQVFKPQPPLYEFQDKGINSHSSFHPPQIKVQHPSQSSFHASSVIKTYEPQETLFKPYTNQEISQTAGPKVYQYGNTYYSYKENKTNNKPPPSQNLVGNITMNALYNLQKEMKNERTDMNNLPPGQGILSLAGHWDDLEQSTVIETVRSSYSARNNNDNSNKRTGLKSFRSMQKQRRSENGYESNGSSQLLSDDDDDERGFDGGEVIYSTSEAQMNDEQRYEELRLKDKQRGDVANNQQEGGLSKKGRRVIFFRNGDPNYKGKEVLINQRNFPNFEKLLVELSETIPTPTGVKYIFSYPQGNEIKSLLDLENGLAYIVSSVNKLNKSISYGRSRENYWQNSRLNHDDLHLFKGPDSKPDSTTNNAPKAPMVVTIIGNMKRDSKYKMLLNPNSERNFEYLLEDISQMVTIEQPPLQSLWTAIKPMEKIESFSALKSYVKSNHAEFLAVGQEGVPMEMETAKKGQLPNRHSSNESLNGRQKQTSGGRTPTLERRTTTSQNNFTAASNRVDGPRKKGSFKEKRWTDTTRIPVKGKAMEFHAPSVPDPDDDGKAPNMNLTLDWVYGFRGRDVRDNLVVLKTGEIVYYVGAVVVIYNRKEDTQRHYLGHNEEVTCIALHPDKCIIATGQLGGKSADYAPHVRIWNGITLSDIDAIGHNVFLGTVITVAFSVQSKGALLMAIDDSDKHILSVWNFYPDDRPRYDHPRYDHPRNEQLRYGQPRYEDPQIKQLAATSTTTNTVTSGSFYPDNDQIIITYGKEHVFFWKLFGREVNDEEVYRILKDNKSGKFVDGTPKLVTSLCFTPTGDVLTGDSDGSIVLWEKQADESFTCNRFLSDNMKHAHRKSVNSLFMMDSGPLLSGGGNELKAWNPLDGFKQVKVRMLPEVAGNVRAIVPRNNGGQDGNLLIATTKSCILEGSMQHKFRFVIQGNSEEVWAIASVPNEAMFITAGHDQLVMKWSTDSHAIIWRVQSDTPCVSVAVCPKGILVAVGTSNGRLLILKAEDGSQVTTTQVGKAQINAVNFSPDSNMLAIGGYDGFIHVFTINSAGQFFKTHSAALKNSVAFVSQIDWSCDNRYLQTVLENYELVYWDIENMQKVKNPRSMRDCDWFTQTCSVGHSLIGPWSNVEGNEVINVAARSDSREFLVCGDNRGRVRLYKYPSSRPSSSFRNVKVYSNNVTAVTFATYDRCVIASGGNDAALFQWSLTPRSSY</sequence>
<evidence type="ECO:0000256" key="2">
    <source>
        <dbReference type="ARBA" id="ARBA00022737"/>
    </source>
</evidence>
<feature type="repeat" description="WD" evidence="3">
    <location>
        <begin position="1180"/>
        <end position="1221"/>
    </location>
</feature>
<dbReference type="PANTHER" id="PTHR13720:SF55">
    <property type="entry name" value="ECHINODERM MICROTUBULE-ASSOCIATED PROTEIN-LIKE CG42247"/>
    <property type="match status" value="1"/>
</dbReference>
<evidence type="ECO:0000256" key="1">
    <source>
        <dbReference type="ARBA" id="ARBA00022574"/>
    </source>
</evidence>
<dbReference type="PROSITE" id="PS50309">
    <property type="entry name" value="DC"/>
    <property type="match status" value="1"/>
</dbReference>
<dbReference type="Proteomes" id="UP001347796">
    <property type="component" value="Unassembled WGS sequence"/>
</dbReference>
<dbReference type="InterPro" id="IPR055439">
    <property type="entry name" value="Beta-prop_EML_1st"/>
</dbReference>
<proteinExistence type="predicted"/>
<accession>A0AAN8JDR9</accession>
<dbReference type="Pfam" id="PF03607">
    <property type="entry name" value="DCX"/>
    <property type="match status" value="1"/>
</dbReference>
<dbReference type="GO" id="GO:0008017">
    <property type="term" value="F:microtubule binding"/>
    <property type="evidence" value="ECO:0007669"/>
    <property type="project" value="TreeGrafter"/>
</dbReference>
<feature type="region of interest" description="Disordered" evidence="4">
    <location>
        <begin position="717"/>
        <end position="779"/>
    </location>
</feature>
<keyword evidence="1 3" id="KW-0853">WD repeat</keyword>
<feature type="compositionally biased region" description="Polar residues" evidence="4">
    <location>
        <begin position="726"/>
        <end position="745"/>
    </location>
</feature>
<evidence type="ECO:0000256" key="3">
    <source>
        <dbReference type="PROSITE-ProRule" id="PRU00221"/>
    </source>
</evidence>
<reference evidence="6 7" key="1">
    <citation type="submission" date="2024-01" db="EMBL/GenBank/DDBJ databases">
        <title>The genome of the rayed Mediterranean limpet Patella caerulea (Linnaeus, 1758).</title>
        <authorList>
            <person name="Anh-Thu Weber A."/>
            <person name="Halstead-Nussloch G."/>
        </authorList>
    </citation>
    <scope>NUCLEOTIDE SEQUENCE [LARGE SCALE GENOMIC DNA]</scope>
    <source>
        <strain evidence="6">AATW-2023a</strain>
        <tissue evidence="6">Whole specimen</tissue>
    </source>
</reference>
<feature type="compositionally biased region" description="Basic residues" evidence="4">
    <location>
        <begin position="118"/>
        <end position="140"/>
    </location>
</feature>
<dbReference type="InterPro" id="IPR015943">
    <property type="entry name" value="WD40/YVTN_repeat-like_dom_sf"/>
</dbReference>
<keyword evidence="7" id="KW-1185">Reference proteome</keyword>
<dbReference type="PROSITE" id="PS50082">
    <property type="entry name" value="WD_REPEATS_2"/>
    <property type="match status" value="1"/>
</dbReference>
<dbReference type="GO" id="GO:0072686">
    <property type="term" value="C:mitotic spindle"/>
    <property type="evidence" value="ECO:0007669"/>
    <property type="project" value="TreeGrafter"/>
</dbReference>
<dbReference type="InterPro" id="IPR055442">
    <property type="entry name" value="Beta-prop_EML-like_2nd"/>
</dbReference>
<dbReference type="SUPFAM" id="SSF89837">
    <property type="entry name" value="Doublecortin (DC)"/>
    <property type="match status" value="1"/>
</dbReference>
<organism evidence="6 7">
    <name type="scientific">Patella caerulea</name>
    <name type="common">Rayed Mediterranean limpet</name>
    <dbReference type="NCBI Taxonomy" id="87958"/>
    <lineage>
        <taxon>Eukaryota</taxon>
        <taxon>Metazoa</taxon>
        <taxon>Spiralia</taxon>
        <taxon>Lophotrochozoa</taxon>
        <taxon>Mollusca</taxon>
        <taxon>Gastropoda</taxon>
        <taxon>Patellogastropoda</taxon>
        <taxon>Patelloidea</taxon>
        <taxon>Patellidae</taxon>
        <taxon>Patella</taxon>
    </lineage>
</organism>
<keyword evidence="2" id="KW-0677">Repeat</keyword>
<dbReference type="Gene3D" id="3.10.20.230">
    <property type="entry name" value="Doublecortin domain"/>
    <property type="match status" value="2"/>
</dbReference>
<comment type="caution">
    <text evidence="6">The sequence shown here is derived from an EMBL/GenBank/DDBJ whole genome shotgun (WGS) entry which is preliminary data.</text>
</comment>
<dbReference type="Gene3D" id="2.130.10.10">
    <property type="entry name" value="YVTN repeat-like/Quinoprotein amine dehydrogenase"/>
    <property type="match status" value="2"/>
</dbReference>
<gene>
    <name evidence="6" type="ORF">SNE40_014034</name>
</gene>
<dbReference type="InterPro" id="IPR001680">
    <property type="entry name" value="WD40_rpt"/>
</dbReference>
<name>A0AAN8JDR9_PATCE</name>
<feature type="region of interest" description="Disordered" evidence="4">
    <location>
        <begin position="218"/>
        <end position="244"/>
    </location>
</feature>
<evidence type="ECO:0000256" key="4">
    <source>
        <dbReference type="SAM" id="MobiDB-lite"/>
    </source>
</evidence>
<dbReference type="CDD" id="cd01617">
    <property type="entry name" value="DCX"/>
    <property type="match status" value="1"/>
</dbReference>
<dbReference type="InterPro" id="IPR005108">
    <property type="entry name" value="HELP"/>
</dbReference>
<dbReference type="GO" id="GO:0035556">
    <property type="term" value="P:intracellular signal transduction"/>
    <property type="evidence" value="ECO:0007669"/>
    <property type="project" value="InterPro"/>
</dbReference>
<feature type="compositionally biased region" description="Polar residues" evidence="4">
    <location>
        <begin position="441"/>
        <end position="451"/>
    </location>
</feature>
<dbReference type="SUPFAM" id="SSF50978">
    <property type="entry name" value="WD40 repeat-like"/>
    <property type="match status" value="2"/>
</dbReference>